<comment type="caution">
    <text evidence="4">The sequence shown here is derived from an EMBL/GenBank/DDBJ whole genome shotgun (WGS) entry which is preliminary data.</text>
</comment>
<evidence type="ECO:0000256" key="3">
    <source>
        <dbReference type="ARBA" id="ARBA00023002"/>
    </source>
</evidence>
<dbReference type="InterPro" id="IPR036188">
    <property type="entry name" value="FAD/NAD-bd_sf"/>
</dbReference>
<evidence type="ECO:0000256" key="1">
    <source>
        <dbReference type="ARBA" id="ARBA00022630"/>
    </source>
</evidence>
<evidence type="ECO:0008006" key="6">
    <source>
        <dbReference type="Google" id="ProtNLM"/>
    </source>
</evidence>
<protein>
    <recommendedName>
        <fullName evidence="6">FAD/NAD(P)-binding domain-containing protein</fullName>
    </recommendedName>
</protein>
<dbReference type="Gene3D" id="3.50.50.60">
    <property type="entry name" value="FAD/NAD(P)-binding domain"/>
    <property type="match status" value="1"/>
</dbReference>
<sequence>MPSESKVENPLFHPFLFVYQLWQWIIDFILSPSPPKPGEQLSRPKIAIIGAGITGVASAAHCVGHGFDVTIFEAGDEKNVGGIWSKVNNTSSLQIHSLMYRFHPSVKWERGYPDRQQIISQVRQVWERYGLDKKTVFNKKIEKVYKDDKGRWILDDPSNGVYEGLIAAVGTCGDPKMPHLDGMEKYKGPKFHSSQLTGKSAKDKTMIVIGGGASAVEALEFAADEGAKKVYIIARSDKWIIPRNPIVNMLLALNIFGQETIFSFIPEFLLRKLFYRDLEDLAPYNKGIFMDTPMVNSDVMDKLRSGAAEWVRCDIQDFTDRGILVNKREKGVPPGGPGRTVHIEGDMVVQATGFKRPSLSFLPDDCFEEPYGAPNWYLQTFPPNHPSVSAINCTYLSAIGTVGNWHIGIYTRILLMFLADPLTRPRPFWMRRWIDMTKVLKATAPTGAFDFFTYLELLWWFAFCVTINPFRWKWAAFVFFGIGSALPKRIVRVEDRMRNGLGLQHQEVERDTGKSF</sequence>
<evidence type="ECO:0000313" key="5">
    <source>
        <dbReference type="Proteomes" id="UP001396898"/>
    </source>
</evidence>
<dbReference type="PANTHER" id="PTHR23023">
    <property type="entry name" value="DIMETHYLANILINE MONOOXYGENASE"/>
    <property type="match status" value="1"/>
</dbReference>
<evidence type="ECO:0000256" key="2">
    <source>
        <dbReference type="ARBA" id="ARBA00022827"/>
    </source>
</evidence>
<dbReference type="SUPFAM" id="SSF51735">
    <property type="entry name" value="NAD(P)-binding Rossmann-fold domains"/>
    <property type="match status" value="1"/>
</dbReference>
<dbReference type="SUPFAM" id="SSF51905">
    <property type="entry name" value="FAD/NAD(P)-binding domain"/>
    <property type="match status" value="1"/>
</dbReference>
<keyword evidence="2" id="KW-0274">FAD</keyword>
<name>A0ABR1SC07_9PEZI</name>
<reference evidence="4 5" key="1">
    <citation type="submission" date="2023-01" db="EMBL/GenBank/DDBJ databases">
        <title>Analysis of 21 Apiospora genomes using comparative genomics revels a genus with tremendous synthesis potential of carbohydrate active enzymes and secondary metabolites.</title>
        <authorList>
            <person name="Sorensen T."/>
        </authorList>
    </citation>
    <scope>NUCLEOTIDE SEQUENCE [LARGE SCALE GENOMIC DNA]</scope>
    <source>
        <strain evidence="4 5">CBS 20057</strain>
    </source>
</reference>
<accession>A0ABR1SC07</accession>
<keyword evidence="3" id="KW-0560">Oxidoreductase</keyword>
<dbReference type="InterPro" id="IPR036291">
    <property type="entry name" value="NAD(P)-bd_dom_sf"/>
</dbReference>
<keyword evidence="5" id="KW-1185">Reference proteome</keyword>
<dbReference type="EMBL" id="JAQQWI010000007">
    <property type="protein sequence ID" value="KAK8029335.1"/>
    <property type="molecule type" value="Genomic_DNA"/>
</dbReference>
<dbReference type="Proteomes" id="UP001396898">
    <property type="component" value="Unassembled WGS sequence"/>
</dbReference>
<evidence type="ECO:0000313" key="4">
    <source>
        <dbReference type="EMBL" id="KAK8029335.1"/>
    </source>
</evidence>
<proteinExistence type="predicted"/>
<dbReference type="PRINTS" id="PR00469">
    <property type="entry name" value="PNDRDTASEII"/>
</dbReference>
<organism evidence="4 5">
    <name type="scientific">Apiospora marii</name>
    <dbReference type="NCBI Taxonomy" id="335849"/>
    <lineage>
        <taxon>Eukaryota</taxon>
        <taxon>Fungi</taxon>
        <taxon>Dikarya</taxon>
        <taxon>Ascomycota</taxon>
        <taxon>Pezizomycotina</taxon>
        <taxon>Sordariomycetes</taxon>
        <taxon>Xylariomycetidae</taxon>
        <taxon>Amphisphaeriales</taxon>
        <taxon>Apiosporaceae</taxon>
        <taxon>Apiospora</taxon>
    </lineage>
</organism>
<dbReference type="Pfam" id="PF13738">
    <property type="entry name" value="Pyr_redox_3"/>
    <property type="match status" value="1"/>
</dbReference>
<gene>
    <name evidence="4" type="ORF">PG991_006391</name>
</gene>
<dbReference type="InterPro" id="IPR050346">
    <property type="entry name" value="FMO-like"/>
</dbReference>
<keyword evidence="1" id="KW-0285">Flavoprotein</keyword>